<gene>
    <name evidence="1" type="ORF">DXF87_03080</name>
</gene>
<reference evidence="1 2" key="1">
    <citation type="submission" date="2018-07" db="EMBL/GenBank/DDBJ databases">
        <title>The use of a cohorting ward and systematic surveillance cultures for the control of a Klebsiella pneumoniae carbapenemase (KPC)-producing Enterobacteriaceae outbreak.</title>
        <authorList>
            <person name="Doi Y."/>
        </authorList>
    </citation>
    <scope>NUCLEOTIDE SEQUENCE [LARGE SCALE GENOMIC DNA]</scope>
    <source>
        <strain evidence="1 2">1-RC-17-04017</strain>
    </source>
</reference>
<dbReference type="AlphaFoldDB" id="A0ABD7H0G5"/>
<sequence length="111" mass="12962">MKLSGSVTIRVCEKNSEEIEVFDISASEFSLEESGTRNYDGERAYRGLYIYFNSEYDFDVLAEAEEMNHSITDFDINLRQHSSKYEINIDTDNLYANPTDGDVEYDEDDWR</sequence>
<comment type="caution">
    <text evidence="1">The sequence shown here is derived from an EMBL/GenBank/DDBJ whole genome shotgun (WGS) entry which is preliminary data.</text>
</comment>
<dbReference type="Proteomes" id="UP000255291">
    <property type="component" value="Unassembled WGS sequence"/>
</dbReference>
<name>A0ABD7H0G5_9ENTR</name>
<dbReference type="EMBL" id="QRBW01000004">
    <property type="protein sequence ID" value="RDT61353.1"/>
    <property type="molecule type" value="Genomic_DNA"/>
</dbReference>
<evidence type="ECO:0000313" key="1">
    <source>
        <dbReference type="EMBL" id="RDT61353.1"/>
    </source>
</evidence>
<dbReference type="RefSeq" id="WP_115465717.1">
    <property type="nucleotide sequence ID" value="NZ_JABXOW010000031.1"/>
</dbReference>
<protein>
    <submittedName>
        <fullName evidence="1">Uncharacterized protein</fullName>
    </submittedName>
</protein>
<evidence type="ECO:0000313" key="2">
    <source>
        <dbReference type="Proteomes" id="UP000255291"/>
    </source>
</evidence>
<accession>A0ABD7H0G5</accession>
<organism evidence="1 2">
    <name type="scientific">Enterobacter roggenkampii</name>
    <dbReference type="NCBI Taxonomy" id="1812935"/>
    <lineage>
        <taxon>Bacteria</taxon>
        <taxon>Pseudomonadati</taxon>
        <taxon>Pseudomonadota</taxon>
        <taxon>Gammaproteobacteria</taxon>
        <taxon>Enterobacterales</taxon>
        <taxon>Enterobacteriaceae</taxon>
        <taxon>Enterobacter</taxon>
        <taxon>Enterobacter cloacae complex</taxon>
    </lineage>
</organism>
<proteinExistence type="predicted"/>